<evidence type="ECO:0008006" key="4">
    <source>
        <dbReference type="Google" id="ProtNLM"/>
    </source>
</evidence>
<dbReference type="PANTHER" id="PTHR47326">
    <property type="entry name" value="TRANSPOSABLE ELEMENT TC3 TRANSPOSASE-LIKE PROTEIN"/>
    <property type="match status" value="1"/>
</dbReference>
<dbReference type="OrthoDB" id="9986793at2759"/>
<name>A0A154PBC3_DUFNO</name>
<accession>A0A154PBC3</accession>
<dbReference type="AlphaFoldDB" id="A0A154PBC3"/>
<evidence type="ECO:0000256" key="1">
    <source>
        <dbReference type="SAM" id="MobiDB-lite"/>
    </source>
</evidence>
<protein>
    <recommendedName>
        <fullName evidence="4">Transposable element Tc3 transposase</fullName>
    </recommendedName>
</protein>
<proteinExistence type="predicted"/>
<evidence type="ECO:0000313" key="2">
    <source>
        <dbReference type="EMBL" id="KZC08548.1"/>
    </source>
</evidence>
<dbReference type="Proteomes" id="UP000076502">
    <property type="component" value="Unassembled WGS sequence"/>
</dbReference>
<dbReference type="GO" id="GO:0003676">
    <property type="term" value="F:nucleic acid binding"/>
    <property type="evidence" value="ECO:0007669"/>
    <property type="project" value="InterPro"/>
</dbReference>
<feature type="region of interest" description="Disordered" evidence="1">
    <location>
        <begin position="230"/>
        <end position="249"/>
    </location>
</feature>
<sequence>MVNKFESTYSLLNIPVPVRQRTGRSIENIAAVRASVQNEPNQSIPRRSQELGICQITLWRILLKDLILHPYKIKLTQELKPLDHLKRRNFSDFVLQKFEENPEFHQKIIFSDEAHFWLNGFVNKQNMRYWTATNPHVLHETPLHPQKVSVWCGFYAGDVIGPYFFVDENNRHVTVNGVRYRAVLEEYFWPELDGCDISDMWFQQDGATSHTAGQTIDLLKAKFETEVITKASMDSSSSESEDEQQEDDGRIPEAVSLAGEKVQDGRLRLDHSELFSGSPSTRQLARESGISQRSVLRMLHLNKFHAFHVSLHKELHGNDFQNRVNFCEWGLQKLQSDELFLTEVLFTDEATFTNCGQVNRHNMHYWSIENLRWLREVDKQRPRSVNVLCGLFNGEIIGPYFIDGTLNTSRYKNILTEILPHLLENIPLHIRQPMWFQQGGCPAHSARIITQFLNVTFGDRWIGRAGNHKWPARSPGLTPLNFYLRGKLKQQVYNEIPTTKEDMKERIRRACAAINTTEIQHVVLSVKQRFRALHQCSRSPF</sequence>
<dbReference type="InterPro" id="IPR036397">
    <property type="entry name" value="RNaseH_sf"/>
</dbReference>
<dbReference type="EMBL" id="KQ434850">
    <property type="protein sequence ID" value="KZC08548.1"/>
    <property type="molecule type" value="Genomic_DNA"/>
</dbReference>
<evidence type="ECO:0000313" key="3">
    <source>
        <dbReference type="Proteomes" id="UP000076502"/>
    </source>
</evidence>
<dbReference type="Gene3D" id="3.30.420.10">
    <property type="entry name" value="Ribonuclease H-like superfamily/Ribonuclease H"/>
    <property type="match status" value="2"/>
</dbReference>
<keyword evidence="3" id="KW-1185">Reference proteome</keyword>
<dbReference type="PANTHER" id="PTHR47326:SF1">
    <property type="entry name" value="HTH PSQ-TYPE DOMAIN-CONTAINING PROTEIN"/>
    <property type="match status" value="1"/>
</dbReference>
<organism evidence="2 3">
    <name type="scientific">Dufourea novaeangliae</name>
    <name type="common">Sweat bee</name>
    <dbReference type="NCBI Taxonomy" id="178035"/>
    <lineage>
        <taxon>Eukaryota</taxon>
        <taxon>Metazoa</taxon>
        <taxon>Ecdysozoa</taxon>
        <taxon>Arthropoda</taxon>
        <taxon>Hexapoda</taxon>
        <taxon>Insecta</taxon>
        <taxon>Pterygota</taxon>
        <taxon>Neoptera</taxon>
        <taxon>Endopterygota</taxon>
        <taxon>Hymenoptera</taxon>
        <taxon>Apocrita</taxon>
        <taxon>Aculeata</taxon>
        <taxon>Apoidea</taxon>
        <taxon>Anthophila</taxon>
        <taxon>Halictidae</taxon>
        <taxon>Rophitinae</taxon>
        <taxon>Dufourea</taxon>
    </lineage>
</organism>
<gene>
    <name evidence="2" type="ORF">WN55_10894</name>
</gene>
<dbReference type="STRING" id="178035.A0A154PBC3"/>
<reference evidence="2 3" key="1">
    <citation type="submission" date="2015-07" db="EMBL/GenBank/DDBJ databases">
        <title>The genome of Dufourea novaeangliae.</title>
        <authorList>
            <person name="Pan H."/>
            <person name="Kapheim K."/>
        </authorList>
    </citation>
    <scope>NUCLEOTIDE SEQUENCE [LARGE SCALE GENOMIC DNA]</scope>
    <source>
        <strain evidence="2">0120121106</strain>
        <tissue evidence="2">Whole body</tissue>
    </source>
</reference>